<comment type="caution">
    <text evidence="1">The sequence shown here is derived from an EMBL/GenBank/DDBJ whole genome shotgun (WGS) entry which is preliminary data.</text>
</comment>
<evidence type="ECO:0000313" key="2">
    <source>
        <dbReference type="Proteomes" id="UP001207918"/>
    </source>
</evidence>
<proteinExistence type="predicted"/>
<dbReference type="Gene3D" id="2.40.160.10">
    <property type="entry name" value="Porin"/>
    <property type="match status" value="1"/>
</dbReference>
<name>A0ABT3PQI0_9BACT</name>
<accession>A0ABT3PQI0</accession>
<keyword evidence="2" id="KW-1185">Reference proteome</keyword>
<gene>
    <name evidence="1" type="ORF">J6I44_14705</name>
</gene>
<protein>
    <recommendedName>
        <fullName evidence="3">Porin</fullName>
    </recommendedName>
</protein>
<dbReference type="EMBL" id="JAGGJA010000010">
    <property type="protein sequence ID" value="MCW9708113.1"/>
    <property type="molecule type" value="Genomic_DNA"/>
</dbReference>
<dbReference type="Proteomes" id="UP001207918">
    <property type="component" value="Unassembled WGS sequence"/>
</dbReference>
<dbReference type="InterPro" id="IPR023614">
    <property type="entry name" value="Porin_dom_sf"/>
</dbReference>
<reference evidence="1 2" key="1">
    <citation type="submission" date="2021-03" db="EMBL/GenBank/DDBJ databases">
        <title>Aliifodinibius sp. nov., a new bacterium isolated from saline soil.</title>
        <authorList>
            <person name="Galisteo C."/>
            <person name="De La Haba R."/>
            <person name="Sanchez-Porro C."/>
            <person name="Ventosa A."/>
        </authorList>
    </citation>
    <scope>NUCLEOTIDE SEQUENCE [LARGE SCALE GENOMIC DNA]</scope>
    <source>
        <strain evidence="1 2">1BSP15-2V2</strain>
    </source>
</reference>
<evidence type="ECO:0000313" key="1">
    <source>
        <dbReference type="EMBL" id="MCW9708113.1"/>
    </source>
</evidence>
<dbReference type="RefSeq" id="WP_265766899.1">
    <property type="nucleotide sequence ID" value="NZ_JAGGJA010000010.1"/>
</dbReference>
<evidence type="ECO:0008006" key="3">
    <source>
        <dbReference type="Google" id="ProtNLM"/>
    </source>
</evidence>
<organism evidence="1 2">
    <name type="scientific">Fodinibius salsisoli</name>
    <dbReference type="NCBI Taxonomy" id="2820877"/>
    <lineage>
        <taxon>Bacteria</taxon>
        <taxon>Pseudomonadati</taxon>
        <taxon>Balneolota</taxon>
        <taxon>Balneolia</taxon>
        <taxon>Balneolales</taxon>
        <taxon>Balneolaceae</taxon>
        <taxon>Fodinibius</taxon>
    </lineage>
</organism>
<sequence>MKQIGILCLISIFTIFNDVQAQVSVGEKGTLSGRVYSDYYWFAQHHDSEVEGNNGFWFRRIYLTYERSISDHFSSRLRLEMNSSGDLSTNTEMTPTVKDAYLKWSKNSHQIYAGISSTPTFGLVEDVWGYRSVEKAPQDLFDFGSSRDFGLAAKGEFGQDNRIGYHFFVGNGSSNGVELNKGKKLMLSLSYQLTEHFVIQAYGDWNEQPNNVDIVTGQGFAGYQSDNFNIGALYSYQFQDNIHQENKRKQDLISVFANANFTDKVGGFIRADHLFDPNPGGASTSYLPMSSEAGSSTFVVGGVDLLLHDNIHLMPNVEAVFYGETQTGTNPEANIVPRLTLSYNF</sequence>
<dbReference type="SUPFAM" id="SSF56935">
    <property type="entry name" value="Porins"/>
    <property type="match status" value="1"/>
</dbReference>